<feature type="chain" id="PRO_5041308589" description="DYW domain-containing protein" evidence="8">
    <location>
        <begin position="28"/>
        <end position="535"/>
    </location>
</feature>
<dbReference type="InterPro" id="IPR011990">
    <property type="entry name" value="TPR-like_helical_dom_sf"/>
</dbReference>
<dbReference type="GO" id="GO:0008270">
    <property type="term" value="F:zinc ion binding"/>
    <property type="evidence" value="ECO:0007669"/>
    <property type="project" value="InterPro"/>
</dbReference>
<evidence type="ECO:0000313" key="11">
    <source>
        <dbReference type="Proteomes" id="UP001172457"/>
    </source>
</evidence>
<dbReference type="GO" id="GO:0009451">
    <property type="term" value="P:RNA modification"/>
    <property type="evidence" value="ECO:0007669"/>
    <property type="project" value="InterPro"/>
</dbReference>
<organism evidence="10 11">
    <name type="scientific">Centaurea solstitialis</name>
    <name type="common">yellow star-thistle</name>
    <dbReference type="NCBI Taxonomy" id="347529"/>
    <lineage>
        <taxon>Eukaryota</taxon>
        <taxon>Viridiplantae</taxon>
        <taxon>Streptophyta</taxon>
        <taxon>Embryophyta</taxon>
        <taxon>Tracheophyta</taxon>
        <taxon>Spermatophyta</taxon>
        <taxon>Magnoliopsida</taxon>
        <taxon>eudicotyledons</taxon>
        <taxon>Gunneridae</taxon>
        <taxon>Pentapetalae</taxon>
        <taxon>asterids</taxon>
        <taxon>campanulids</taxon>
        <taxon>Asterales</taxon>
        <taxon>Asteraceae</taxon>
        <taxon>Carduoideae</taxon>
        <taxon>Cardueae</taxon>
        <taxon>Centaureinae</taxon>
        <taxon>Centaurea</taxon>
    </lineage>
</organism>
<feature type="active site" evidence="5">
    <location>
        <position position="119"/>
    </location>
</feature>
<evidence type="ECO:0000256" key="2">
    <source>
        <dbReference type="ARBA" id="ARBA00007469"/>
    </source>
</evidence>
<comment type="caution">
    <text evidence="10">The sequence shown here is derived from an EMBL/GenBank/DDBJ whole genome shotgun (WGS) entry which is preliminary data.</text>
</comment>
<evidence type="ECO:0000256" key="4">
    <source>
        <dbReference type="ARBA" id="ARBA00023157"/>
    </source>
</evidence>
<protein>
    <recommendedName>
        <fullName evidence="9">DYW domain-containing protein</fullName>
    </recommendedName>
</protein>
<dbReference type="SUPFAM" id="SSF55895">
    <property type="entry name" value="Ribonuclease Rh-like"/>
    <property type="match status" value="1"/>
</dbReference>
<dbReference type="GO" id="GO:0033897">
    <property type="term" value="F:ribonuclease T2 activity"/>
    <property type="evidence" value="ECO:0007669"/>
    <property type="project" value="InterPro"/>
</dbReference>
<evidence type="ECO:0000256" key="3">
    <source>
        <dbReference type="ARBA" id="ARBA00022737"/>
    </source>
</evidence>
<dbReference type="Proteomes" id="UP001172457">
    <property type="component" value="Chromosome 4"/>
</dbReference>
<dbReference type="Gene3D" id="3.90.730.10">
    <property type="entry name" value="Ribonuclease T2-like"/>
    <property type="match status" value="1"/>
</dbReference>
<evidence type="ECO:0000256" key="1">
    <source>
        <dbReference type="ARBA" id="ARBA00006643"/>
    </source>
</evidence>
<comment type="similarity">
    <text evidence="2 7">Belongs to the RNase T2 family.</text>
</comment>
<dbReference type="Pfam" id="PF20431">
    <property type="entry name" value="E_motif"/>
    <property type="match status" value="1"/>
</dbReference>
<dbReference type="InterPro" id="IPR032867">
    <property type="entry name" value="DYW_dom"/>
</dbReference>
<name>A0AA38T6C7_9ASTR</name>
<dbReference type="AlphaFoldDB" id="A0AA38T6C7"/>
<feature type="repeat" description="PPR" evidence="6">
    <location>
        <begin position="292"/>
        <end position="326"/>
    </location>
</feature>
<dbReference type="PANTHER" id="PTHR47926">
    <property type="entry name" value="PENTATRICOPEPTIDE REPEAT-CONTAINING PROTEIN"/>
    <property type="match status" value="1"/>
</dbReference>
<keyword evidence="8" id="KW-0732">Signal</keyword>
<evidence type="ECO:0000313" key="10">
    <source>
        <dbReference type="EMBL" id="KAJ9554304.1"/>
    </source>
</evidence>
<dbReference type="InterPro" id="IPR033697">
    <property type="entry name" value="Ribonuclease_T2_eukaryotic"/>
</dbReference>
<keyword evidence="4" id="KW-1015">Disulfide bond</keyword>
<dbReference type="FunFam" id="1.25.40.10:FF:000031">
    <property type="entry name" value="Pentatricopeptide repeat-containing protein mitochondrial"/>
    <property type="match status" value="1"/>
</dbReference>
<feature type="active site" evidence="5">
    <location>
        <position position="123"/>
    </location>
</feature>
<reference evidence="10" key="1">
    <citation type="submission" date="2023-03" db="EMBL/GenBank/DDBJ databases">
        <title>Chromosome-scale reference genome and RAD-based genetic map of yellow starthistle (Centaurea solstitialis) reveal putative structural variation and QTLs associated with invader traits.</title>
        <authorList>
            <person name="Reatini B."/>
            <person name="Cang F.A."/>
            <person name="Jiang Q."/>
            <person name="Mckibben M.T.W."/>
            <person name="Barker M.S."/>
            <person name="Rieseberg L.H."/>
            <person name="Dlugosch K.M."/>
        </authorList>
    </citation>
    <scope>NUCLEOTIDE SEQUENCE</scope>
    <source>
        <strain evidence="10">CAN-66</strain>
        <tissue evidence="10">Leaf</tissue>
    </source>
</reference>
<dbReference type="GO" id="GO:0003723">
    <property type="term" value="F:RNA binding"/>
    <property type="evidence" value="ECO:0007669"/>
    <property type="project" value="InterPro"/>
</dbReference>
<evidence type="ECO:0000256" key="5">
    <source>
        <dbReference type="PIRSR" id="PIRSR633697-1"/>
    </source>
</evidence>
<dbReference type="InterPro" id="IPR018188">
    <property type="entry name" value="RNase_T2_His_AS_1"/>
</dbReference>
<dbReference type="Pfam" id="PF13041">
    <property type="entry name" value="PPR_2"/>
    <property type="match status" value="1"/>
</dbReference>
<dbReference type="PROSITE" id="PS00530">
    <property type="entry name" value="RNASE_T2_1"/>
    <property type="match status" value="1"/>
</dbReference>
<evidence type="ECO:0000256" key="6">
    <source>
        <dbReference type="PROSITE-ProRule" id="PRU00708"/>
    </source>
</evidence>
<keyword evidence="3" id="KW-0677">Repeat</keyword>
<dbReference type="InterPro" id="IPR046960">
    <property type="entry name" value="PPR_At4g14850-like_plant"/>
</dbReference>
<dbReference type="PROSITE" id="PS51375">
    <property type="entry name" value="PPR"/>
    <property type="match status" value="2"/>
</dbReference>
<feature type="domain" description="DYW" evidence="9">
    <location>
        <begin position="448"/>
        <end position="535"/>
    </location>
</feature>
<feature type="active site" evidence="5">
    <location>
        <position position="65"/>
    </location>
</feature>
<dbReference type="Pfam" id="PF01535">
    <property type="entry name" value="PPR"/>
    <property type="match status" value="1"/>
</dbReference>
<accession>A0AA38T6C7</accession>
<evidence type="ECO:0000256" key="7">
    <source>
        <dbReference type="RuleBase" id="RU004328"/>
    </source>
</evidence>
<dbReference type="Pfam" id="PF14432">
    <property type="entry name" value="DYW_deaminase"/>
    <property type="match status" value="1"/>
</dbReference>
<dbReference type="InterPro" id="IPR046848">
    <property type="entry name" value="E_motif"/>
</dbReference>
<dbReference type="EMBL" id="JARYMX010000004">
    <property type="protein sequence ID" value="KAJ9554304.1"/>
    <property type="molecule type" value="Genomic_DNA"/>
</dbReference>
<gene>
    <name evidence="10" type="ORF">OSB04_018349</name>
</gene>
<sequence>MMKIQSINPLMLIKLLTLHSLLVLSASQDFDFFYFVQQWPGSYCDTTKGCCYPSTGKPVADFGIHGLWPNRNDGSYPSNCDSNNPFDASKISDLTSKMQSDWPTLSCPSSSGLTFWGHEWDKHGTCSESVLNQHDYFATSLSLKNEIDLLQALEGAGIQPNGQTYSLSSIKSAIKGTTGYTPYIECNNDESVSYNAIITGYVRNSRPNEALSTFLGMQGRTAVKPTDVTMRSVLSACALLGALDTEKWVHEYVKGNGFDQYVNVNTTLIDMYSKCGSLDDVVLVFENMGFRDTQAWSAMIMAYTVHGHGHEAISLFENMRREQVEPDRITLLGLLYACNHAGFVHESLTHGNLELGRRVLTRIFELDQSHGGDYVIFANMCTRARKQKDAEYTRKLMKDRGVVKVPGCSMIEVENQVHEFFLGDGSRVGNRELHLAVDKLFEKLKSAGYKPDVSLVVHSGMNDDEKEISLWYHSEKLAITFGLLNTPHGETIRVAKNVRICGDCHSACKLLPLVCDREIFVRDVHRFHHFAEGKC</sequence>
<dbReference type="Gene3D" id="1.25.40.10">
    <property type="entry name" value="Tetratricopeptide repeat domain"/>
    <property type="match status" value="1"/>
</dbReference>
<dbReference type="NCBIfam" id="TIGR00756">
    <property type="entry name" value="PPR"/>
    <property type="match status" value="2"/>
</dbReference>
<dbReference type="InterPro" id="IPR036430">
    <property type="entry name" value="RNase_T2-like_sf"/>
</dbReference>
<feature type="signal peptide" evidence="8">
    <location>
        <begin position="1"/>
        <end position="27"/>
    </location>
</feature>
<keyword evidence="11" id="KW-1185">Reference proteome</keyword>
<dbReference type="PROSITE" id="PS00531">
    <property type="entry name" value="RNASE_T2_2"/>
    <property type="match status" value="1"/>
</dbReference>
<dbReference type="InterPro" id="IPR033130">
    <property type="entry name" value="RNase_T2_His_AS_2"/>
</dbReference>
<evidence type="ECO:0000259" key="9">
    <source>
        <dbReference type="Pfam" id="PF14432"/>
    </source>
</evidence>
<feature type="repeat" description="PPR" evidence="6">
    <location>
        <begin position="190"/>
        <end position="225"/>
    </location>
</feature>
<dbReference type="PANTHER" id="PTHR47926:SF488">
    <property type="entry name" value="DYW DOMAIN-CONTAINING PROTEIN"/>
    <property type="match status" value="1"/>
</dbReference>
<comment type="similarity">
    <text evidence="1">Belongs to the PPR family. PCMP-H subfamily.</text>
</comment>
<dbReference type="InterPro" id="IPR002885">
    <property type="entry name" value="PPR_rpt"/>
</dbReference>
<dbReference type="Pfam" id="PF00445">
    <property type="entry name" value="Ribonuclease_T2"/>
    <property type="match status" value="1"/>
</dbReference>
<dbReference type="InterPro" id="IPR001568">
    <property type="entry name" value="RNase_T2-like"/>
</dbReference>
<evidence type="ECO:0000256" key="8">
    <source>
        <dbReference type="SAM" id="SignalP"/>
    </source>
</evidence>
<dbReference type="CDD" id="cd01061">
    <property type="entry name" value="RNase_T2_euk"/>
    <property type="match status" value="1"/>
</dbReference>
<proteinExistence type="inferred from homology"/>